<dbReference type="GO" id="GO:0016740">
    <property type="term" value="F:transferase activity"/>
    <property type="evidence" value="ECO:0007669"/>
    <property type="project" value="InterPro"/>
</dbReference>
<dbReference type="InterPro" id="IPR026057">
    <property type="entry name" value="TBL_C"/>
</dbReference>
<comment type="caution">
    <text evidence="3">The sequence shown here is derived from an EMBL/GenBank/DDBJ whole genome shotgun (WGS) entry which is preliminary data.</text>
</comment>
<comment type="similarity">
    <text evidence="1">Belongs to the PC-esterase family. TBL subfamily.</text>
</comment>
<feature type="domain" description="Trichome birefringence-like C-terminal" evidence="2">
    <location>
        <begin position="2"/>
        <end position="45"/>
    </location>
</feature>
<keyword evidence="4" id="KW-1185">Reference proteome</keyword>
<evidence type="ECO:0000313" key="3">
    <source>
        <dbReference type="EMBL" id="CAA7040249.1"/>
    </source>
</evidence>
<proteinExistence type="inferred from homology"/>
<dbReference type="OrthoDB" id="10585087at2759"/>
<sequence>MVLFRTTTPDHFENGEWNTGGYCNRTMPFKQDEAKLKIIDDMMRDDELDGHPGPCLRFGLMETVNKPPYVLSETELSNLIEPKEAGESEVSIKRIIAGVKKETNTIAAALKKKNNVQEFEVSIKRIMAELERENKIAIAGLKKMTDVQEFKASTKRIIAGVNMEINILKDRVKKETENATCDARDWLKGVCSLLESKFW</sequence>
<organism evidence="3 4">
    <name type="scientific">Microthlaspi erraticum</name>
    <dbReference type="NCBI Taxonomy" id="1685480"/>
    <lineage>
        <taxon>Eukaryota</taxon>
        <taxon>Viridiplantae</taxon>
        <taxon>Streptophyta</taxon>
        <taxon>Embryophyta</taxon>
        <taxon>Tracheophyta</taxon>
        <taxon>Spermatophyta</taxon>
        <taxon>Magnoliopsida</taxon>
        <taxon>eudicotyledons</taxon>
        <taxon>Gunneridae</taxon>
        <taxon>Pentapetalae</taxon>
        <taxon>rosids</taxon>
        <taxon>malvids</taxon>
        <taxon>Brassicales</taxon>
        <taxon>Brassicaceae</taxon>
        <taxon>Coluteocarpeae</taxon>
        <taxon>Microthlaspi</taxon>
    </lineage>
</organism>
<name>A0A6D2JFC5_9BRAS</name>
<evidence type="ECO:0000313" key="4">
    <source>
        <dbReference type="Proteomes" id="UP000467841"/>
    </source>
</evidence>
<gene>
    <name evidence="3" type="ORF">MERR_LOCUS27484</name>
</gene>
<protein>
    <recommendedName>
        <fullName evidence="2">Trichome birefringence-like C-terminal domain-containing protein</fullName>
    </recommendedName>
</protein>
<evidence type="ECO:0000259" key="2">
    <source>
        <dbReference type="Pfam" id="PF13839"/>
    </source>
</evidence>
<accession>A0A6D2JFC5</accession>
<dbReference type="Proteomes" id="UP000467841">
    <property type="component" value="Unassembled WGS sequence"/>
</dbReference>
<dbReference type="AlphaFoldDB" id="A0A6D2JFC5"/>
<evidence type="ECO:0000256" key="1">
    <source>
        <dbReference type="ARBA" id="ARBA00007727"/>
    </source>
</evidence>
<dbReference type="EMBL" id="CACVBM020001226">
    <property type="protein sequence ID" value="CAA7040249.1"/>
    <property type="molecule type" value="Genomic_DNA"/>
</dbReference>
<dbReference type="Pfam" id="PF13839">
    <property type="entry name" value="PC-Esterase"/>
    <property type="match status" value="1"/>
</dbReference>
<reference evidence="3" key="1">
    <citation type="submission" date="2020-01" db="EMBL/GenBank/DDBJ databases">
        <authorList>
            <person name="Mishra B."/>
        </authorList>
    </citation>
    <scope>NUCLEOTIDE SEQUENCE [LARGE SCALE GENOMIC DNA]</scope>
</reference>